<evidence type="ECO:0000313" key="2">
    <source>
        <dbReference type="Proteomes" id="UP000019402"/>
    </source>
</evidence>
<dbReference type="Proteomes" id="UP000019402">
    <property type="component" value="Unassembled WGS sequence"/>
</dbReference>
<comment type="caution">
    <text evidence="1">The sequence shown here is derived from an EMBL/GenBank/DDBJ whole genome shotgun (WGS) entry which is preliminary data.</text>
</comment>
<dbReference type="EMBL" id="BAMD01000023">
    <property type="protein sequence ID" value="GAF03419.1"/>
    <property type="molecule type" value="Genomic_DNA"/>
</dbReference>
<protein>
    <submittedName>
        <fullName evidence="1">Uncharacterized protein</fullName>
    </submittedName>
</protein>
<evidence type="ECO:0000313" key="1">
    <source>
        <dbReference type="EMBL" id="GAF03419.1"/>
    </source>
</evidence>
<reference evidence="1 2" key="1">
    <citation type="journal article" date="2014" name="Genome Announc.">
        <title>Draft Genome Sequence of Cytophaga fermentans JCM 21142T, a Facultative Anaerobe Isolated from Marine Mud.</title>
        <authorList>
            <person name="Starns D."/>
            <person name="Oshima K."/>
            <person name="Suda W."/>
            <person name="Iino T."/>
            <person name="Yuki M."/>
            <person name="Inoue J."/>
            <person name="Kitamura K."/>
            <person name="Iida T."/>
            <person name="Darby A."/>
            <person name="Hattori M."/>
            <person name="Ohkuma M."/>
        </authorList>
    </citation>
    <scope>NUCLEOTIDE SEQUENCE [LARGE SCALE GENOMIC DNA]</scope>
    <source>
        <strain evidence="1 2">JCM 21142</strain>
    </source>
</reference>
<dbReference type="RefSeq" id="WP_044212994.1">
    <property type="nucleotide sequence ID" value="NZ_BAMD01000023.1"/>
</dbReference>
<gene>
    <name evidence="1" type="ORF">JCM21142_52094</name>
</gene>
<organism evidence="1 2">
    <name type="scientific">Saccharicrinis fermentans DSM 9555 = JCM 21142</name>
    <dbReference type="NCBI Taxonomy" id="869213"/>
    <lineage>
        <taxon>Bacteria</taxon>
        <taxon>Pseudomonadati</taxon>
        <taxon>Bacteroidota</taxon>
        <taxon>Bacteroidia</taxon>
        <taxon>Marinilabiliales</taxon>
        <taxon>Marinilabiliaceae</taxon>
        <taxon>Saccharicrinis</taxon>
    </lineage>
</organism>
<dbReference type="AlphaFoldDB" id="W7YLZ5"/>
<dbReference type="OrthoDB" id="6638088at2"/>
<keyword evidence="2" id="KW-1185">Reference proteome</keyword>
<name>W7YLZ5_9BACT</name>
<sequence>MYQLIGENKNRPIINLNVSDNDMLNSFEKLIANKSKLREQAIASRNFAIKHHDTIKIAQEYIDFWKSKM</sequence>
<accession>W7YLZ5</accession>
<proteinExistence type="predicted"/>